<protein>
    <submittedName>
        <fullName evidence="1">Uncharacterized protein</fullName>
    </submittedName>
</protein>
<dbReference type="AlphaFoldDB" id="A0AAN8SDM8"/>
<proteinExistence type="predicted"/>
<evidence type="ECO:0000313" key="1">
    <source>
        <dbReference type="EMBL" id="KAK6643999.1"/>
    </source>
</evidence>
<accession>A0AAN8SDM8</accession>
<reference evidence="1 2" key="1">
    <citation type="submission" date="2023-10" db="EMBL/GenBank/DDBJ databases">
        <title>Genomes of two closely related lineages of the louse Polyplax serrata with different host specificities.</title>
        <authorList>
            <person name="Martinu J."/>
            <person name="Tarabai H."/>
            <person name="Stefka J."/>
            <person name="Hypsa V."/>
        </authorList>
    </citation>
    <scope>NUCLEOTIDE SEQUENCE [LARGE SCALE GENOMIC DNA]</scope>
    <source>
        <strain evidence="1">HR10_N</strain>
    </source>
</reference>
<dbReference type="EMBL" id="JAWJWE010000001">
    <property type="protein sequence ID" value="KAK6643999.1"/>
    <property type="molecule type" value="Genomic_DNA"/>
</dbReference>
<evidence type="ECO:0000313" key="2">
    <source>
        <dbReference type="Proteomes" id="UP001372834"/>
    </source>
</evidence>
<organism evidence="1 2">
    <name type="scientific">Polyplax serrata</name>
    <name type="common">Common mouse louse</name>
    <dbReference type="NCBI Taxonomy" id="468196"/>
    <lineage>
        <taxon>Eukaryota</taxon>
        <taxon>Metazoa</taxon>
        <taxon>Ecdysozoa</taxon>
        <taxon>Arthropoda</taxon>
        <taxon>Hexapoda</taxon>
        <taxon>Insecta</taxon>
        <taxon>Pterygota</taxon>
        <taxon>Neoptera</taxon>
        <taxon>Paraneoptera</taxon>
        <taxon>Psocodea</taxon>
        <taxon>Troctomorpha</taxon>
        <taxon>Phthiraptera</taxon>
        <taxon>Anoplura</taxon>
        <taxon>Polyplacidae</taxon>
        <taxon>Polyplax</taxon>
    </lineage>
</organism>
<name>A0AAN8SDM8_POLSC</name>
<comment type="caution">
    <text evidence="1">The sequence shown here is derived from an EMBL/GenBank/DDBJ whole genome shotgun (WGS) entry which is preliminary data.</text>
</comment>
<sequence length="82" mass="9449">MSEVGRESQVKTVSPCTFSTICSLHVGVVKSEENNEKRKNIIGFREEEKRRIFVEFSDSVKLAEPLERMSKKEIEEKKEADS</sequence>
<dbReference type="Proteomes" id="UP001372834">
    <property type="component" value="Unassembled WGS sequence"/>
</dbReference>
<gene>
    <name evidence="1" type="ORF">RUM43_000264</name>
</gene>